<name>A0A0V0QT91_PSEPJ</name>
<evidence type="ECO:0000256" key="1">
    <source>
        <dbReference type="SAM" id="MobiDB-lite"/>
    </source>
</evidence>
<dbReference type="InterPro" id="IPR008942">
    <property type="entry name" value="ENTH_VHS"/>
</dbReference>
<organism evidence="2 3">
    <name type="scientific">Pseudocohnilembus persalinus</name>
    <name type="common">Ciliate</name>
    <dbReference type="NCBI Taxonomy" id="266149"/>
    <lineage>
        <taxon>Eukaryota</taxon>
        <taxon>Sar</taxon>
        <taxon>Alveolata</taxon>
        <taxon>Ciliophora</taxon>
        <taxon>Intramacronucleata</taxon>
        <taxon>Oligohymenophorea</taxon>
        <taxon>Scuticociliatia</taxon>
        <taxon>Philasterida</taxon>
        <taxon>Pseudocohnilembidae</taxon>
        <taxon>Pseudocohnilembus</taxon>
    </lineage>
</organism>
<keyword evidence="3" id="KW-1185">Reference proteome</keyword>
<sequence length="1009" mass="118178">MKSIQKNLKLLNKSPYQRSVIKIFYTENNEIPKQKHVKRVLQAIFGEDQTIMPIEAYSIFIDTINKVKQNQWSNALNMLLVFHKAIKENSEIVKKISKISDPLKPYQFQPGKKSEGKYVYIHKNFTQIYSHYLSNISQNYPLFQQLEQQYYKEKSQLKGNISQIQELKNQILVQKQEKINNYFRLLPGIEKLIQASSDIIQIENFIRLSLQNFDKLNNIKYISTLLYNEAAFYLEILNHFVYDKIDYLFQCENHQKIKILYRLYCEYTKILKSFKNLDRIKEYLQNQQINTKIPIIEINIEKNKQIEFFMLNLQPDNDSKSTSSLLNGNINKNDINSLNGQLKNQENQISIPSLNSFQKLEMEQSQQNKNIKLQIPSNLESRASNQLKNNDVHFVKINGKGLLQSSQQDLENSQNIKRNPQNTNKNLDSSNQNKQQNIKKQNFLQVNHLNLTQKKHHTFTYQAKENNNLDNLNDSKDDNNVNSDKDNKMCRIYDDDLNQFFQKSLSRNNSRNQNRNLVINRHLSPTISNLQLNIKEQNVQSQKNLNKVFVFSSSNLEQNQGIKSEIKKNNTENNAQYNQGNTINKSNLKISNQNFNSQIKNLESTQSSQRAGFFSKRTNPLGFIYHNQNHQRQNKNISLNNNNNYNSQSIQVNGHNPQKKFFQQSSQFSTRQSSISQFNYIHKQNNQKQQNNSNFDTLNNEHNNLDLSNQQNRQQNEDIFKFSNKDQNISQNISKDQKLNSIGILSPKMNHNSTFKITQSTEQPLSYYKASPKKVGVRLKNKKSGSINIRKFNLNTQNSIEMNNSQISKKRYQEQTPKSNGRKLQEIQNNQQKLLHSENYQNKQGNDTMSKKSFLIKQGSLKLFTDRNQIKQNSSNNYRNQQNEIKFKGSLQNLDNLSTQQQNSTNINKRNTYFQPSFDMINIKFASPKQNEFKMQKKYFFNNQNNGNIALTNNLQNKMIQSSGFPKFASQIQNTCISNTENSQYQNENSNLETSLQISQKNEDTHNKS</sequence>
<evidence type="ECO:0008006" key="4">
    <source>
        <dbReference type="Google" id="ProtNLM"/>
    </source>
</evidence>
<dbReference type="Gene3D" id="1.25.40.90">
    <property type="match status" value="1"/>
</dbReference>
<feature type="compositionally biased region" description="Polar residues" evidence="1">
    <location>
        <begin position="407"/>
        <end position="430"/>
    </location>
</feature>
<feature type="compositionally biased region" description="Basic and acidic residues" evidence="1">
    <location>
        <begin position="473"/>
        <end position="486"/>
    </location>
</feature>
<dbReference type="EMBL" id="LDAU01000108">
    <property type="protein sequence ID" value="KRX05428.1"/>
    <property type="molecule type" value="Genomic_DNA"/>
</dbReference>
<dbReference type="AlphaFoldDB" id="A0A0V0QT91"/>
<dbReference type="InParanoid" id="A0A0V0QT91"/>
<comment type="caution">
    <text evidence="2">The sequence shown here is derived from an EMBL/GenBank/DDBJ whole genome shotgun (WGS) entry which is preliminary data.</text>
</comment>
<dbReference type="OrthoDB" id="290371at2759"/>
<protein>
    <recommendedName>
        <fullName evidence="4">ENTH domain-containing protein</fullName>
    </recommendedName>
</protein>
<proteinExistence type="predicted"/>
<accession>A0A0V0QT91</accession>
<evidence type="ECO:0000313" key="2">
    <source>
        <dbReference type="EMBL" id="KRX05428.1"/>
    </source>
</evidence>
<gene>
    <name evidence="2" type="ORF">PPERSA_05537</name>
</gene>
<feature type="region of interest" description="Disordered" evidence="1">
    <location>
        <begin position="464"/>
        <end position="486"/>
    </location>
</feature>
<feature type="region of interest" description="Disordered" evidence="1">
    <location>
        <begin position="407"/>
        <end position="434"/>
    </location>
</feature>
<evidence type="ECO:0000313" key="3">
    <source>
        <dbReference type="Proteomes" id="UP000054937"/>
    </source>
</evidence>
<feature type="compositionally biased region" description="Polar residues" evidence="1">
    <location>
        <begin position="983"/>
        <end position="1000"/>
    </location>
</feature>
<dbReference type="Proteomes" id="UP000054937">
    <property type="component" value="Unassembled WGS sequence"/>
</dbReference>
<reference evidence="2 3" key="1">
    <citation type="journal article" date="2015" name="Sci. Rep.">
        <title>Genome of the facultative scuticociliatosis pathogen Pseudocohnilembus persalinus provides insight into its virulence through horizontal gene transfer.</title>
        <authorList>
            <person name="Xiong J."/>
            <person name="Wang G."/>
            <person name="Cheng J."/>
            <person name="Tian M."/>
            <person name="Pan X."/>
            <person name="Warren A."/>
            <person name="Jiang C."/>
            <person name="Yuan D."/>
            <person name="Miao W."/>
        </authorList>
    </citation>
    <scope>NUCLEOTIDE SEQUENCE [LARGE SCALE GENOMIC DNA]</scope>
    <source>
        <strain evidence="2">36N120E</strain>
    </source>
</reference>
<feature type="region of interest" description="Disordered" evidence="1">
    <location>
        <begin position="983"/>
        <end position="1009"/>
    </location>
</feature>